<evidence type="ECO:0000256" key="1">
    <source>
        <dbReference type="ARBA" id="ARBA00004651"/>
    </source>
</evidence>
<evidence type="ECO:0000256" key="10">
    <source>
        <dbReference type="ARBA" id="ARBA00023136"/>
    </source>
</evidence>
<keyword evidence="10 13" id="KW-0472">Membrane</keyword>
<comment type="function">
    <text evidence="12 13">Required for formation of the rod structure in the basal body of the flagellar apparatus. Together with FliI and FliH, may constitute the export apparatus of flagellin.</text>
</comment>
<evidence type="ECO:0000256" key="9">
    <source>
        <dbReference type="ARBA" id="ARBA00022989"/>
    </source>
</evidence>
<gene>
    <name evidence="13 15" type="primary">flhB</name>
    <name evidence="15" type="ORF">CATMQ487_39220</name>
</gene>
<evidence type="ECO:0000256" key="12">
    <source>
        <dbReference type="ARBA" id="ARBA00025078"/>
    </source>
</evidence>
<feature type="region of interest" description="Disordered" evidence="14">
    <location>
        <begin position="368"/>
        <end position="387"/>
    </location>
</feature>
<evidence type="ECO:0000256" key="11">
    <source>
        <dbReference type="ARBA" id="ARBA00023225"/>
    </source>
</evidence>
<feature type="transmembrane region" description="Helical" evidence="13">
    <location>
        <begin position="189"/>
        <end position="210"/>
    </location>
</feature>
<dbReference type="PRINTS" id="PR00950">
    <property type="entry name" value="TYPE3IMSPROT"/>
</dbReference>
<evidence type="ECO:0000256" key="14">
    <source>
        <dbReference type="SAM" id="MobiDB-lite"/>
    </source>
</evidence>
<keyword evidence="11 13" id="KW-1006">Bacterial flagellum protein export</keyword>
<keyword evidence="5 13" id="KW-1003">Cell membrane</keyword>
<evidence type="ECO:0000256" key="8">
    <source>
        <dbReference type="ARBA" id="ARBA00022927"/>
    </source>
</evidence>
<evidence type="ECO:0000256" key="4">
    <source>
        <dbReference type="ARBA" id="ARBA00022448"/>
    </source>
</evidence>
<evidence type="ECO:0000313" key="15">
    <source>
        <dbReference type="EMBL" id="BDI06952.1"/>
    </source>
</evidence>
<evidence type="ECO:0000256" key="7">
    <source>
        <dbReference type="ARBA" id="ARBA00022795"/>
    </source>
</evidence>
<dbReference type="EMBL" id="AP025730">
    <property type="protein sequence ID" value="BDI06952.1"/>
    <property type="molecule type" value="Genomic_DNA"/>
</dbReference>
<keyword evidence="15" id="KW-0969">Cilium</keyword>
<keyword evidence="8 13" id="KW-0653">Protein transport</keyword>
<feature type="transmembrane region" description="Helical" evidence="13">
    <location>
        <begin position="84"/>
        <end position="117"/>
    </location>
</feature>
<dbReference type="SUPFAM" id="SSF160544">
    <property type="entry name" value="EscU C-terminal domain-like"/>
    <property type="match status" value="1"/>
</dbReference>
<dbReference type="InterPro" id="IPR006136">
    <property type="entry name" value="FlhB"/>
</dbReference>
<dbReference type="Gene3D" id="6.10.250.2080">
    <property type="match status" value="1"/>
</dbReference>
<comment type="similarity">
    <text evidence="2 13">Belongs to the type III secretion exporter family.</text>
</comment>
<dbReference type="Gene3D" id="3.40.1690.10">
    <property type="entry name" value="secretion proteins EscU"/>
    <property type="match status" value="1"/>
</dbReference>
<evidence type="ECO:0000256" key="6">
    <source>
        <dbReference type="ARBA" id="ARBA00022692"/>
    </source>
</evidence>
<dbReference type="NCBIfam" id="TIGR00328">
    <property type="entry name" value="flhB"/>
    <property type="match status" value="1"/>
</dbReference>
<dbReference type="Proteomes" id="UP001057498">
    <property type="component" value="Chromosome"/>
</dbReference>
<keyword evidence="16" id="KW-1185">Reference proteome</keyword>
<evidence type="ECO:0000313" key="16">
    <source>
        <dbReference type="Proteomes" id="UP001057498"/>
    </source>
</evidence>
<name>A0ABN6PS93_9BURK</name>
<keyword evidence="15" id="KW-0966">Cell projection</keyword>
<dbReference type="InterPro" id="IPR006135">
    <property type="entry name" value="T3SS_substrate_exporter"/>
</dbReference>
<sequence length="387" mass="41475">MADSAQDKHLPPTARRLQKAREEGQVARSRDLGHFAVVAAGLALLMAAAPSLAQWLRDLLGAGLRFDVRTVATPAAMLDRLGQLFMPALLLSLGLGSAMAVVALATAILSGGWVFTLKPVMPNFGKLNPLAGLGRIVSKAQIGEMLKAVLLALLLGSVGAAYLWAHLQDFALTQSVGLPAAFVAASDRIVSGLWLLVLVLAAFALVDVPLQRFLHTSRLKMSVQEVKEEHKQQEGSPEVKGRIRQRMREVARRRMLAAVPGADLVVMNPTHYAVALKYDDGRDGAPRLVAKGADLLALKIRDIARESKVPVLQAPPLARALYAHGELDREIPYALYSAVAQVLAHVFQLRAALAGRAPWPADLPVIPVPPELDPHNPKAQPATAEPA</sequence>
<keyword evidence="9 13" id="KW-1133">Transmembrane helix</keyword>
<reference evidence="15" key="1">
    <citation type="submission" date="2022-04" db="EMBL/GenBank/DDBJ databases">
        <title>Whole genome sequence of Sphaerotilus sp. FB-5.</title>
        <authorList>
            <person name="Takeda M."/>
            <person name="Narihara S."/>
            <person name="Akimoto M."/>
            <person name="Akimoto R."/>
            <person name="Nishiyashiki S."/>
            <person name="Murakami T."/>
        </authorList>
    </citation>
    <scope>NUCLEOTIDE SEQUENCE</scope>
    <source>
        <strain evidence="15">FB-5</strain>
    </source>
</reference>
<evidence type="ECO:0000256" key="13">
    <source>
        <dbReference type="RuleBase" id="RU364091"/>
    </source>
</evidence>
<organism evidence="15 16">
    <name type="scientific">Sphaerotilus microaerophilus</name>
    <dbReference type="NCBI Taxonomy" id="2914710"/>
    <lineage>
        <taxon>Bacteria</taxon>
        <taxon>Pseudomonadati</taxon>
        <taxon>Pseudomonadota</taxon>
        <taxon>Betaproteobacteria</taxon>
        <taxon>Burkholderiales</taxon>
        <taxon>Sphaerotilaceae</taxon>
        <taxon>Sphaerotilus</taxon>
    </lineage>
</organism>
<feature type="transmembrane region" description="Helical" evidence="13">
    <location>
        <begin position="145"/>
        <end position="165"/>
    </location>
</feature>
<evidence type="ECO:0000256" key="2">
    <source>
        <dbReference type="ARBA" id="ARBA00010690"/>
    </source>
</evidence>
<keyword evidence="6 13" id="KW-0812">Transmembrane</keyword>
<dbReference type="RefSeq" id="WP_251970186.1">
    <property type="nucleotide sequence ID" value="NZ_AP025730.1"/>
</dbReference>
<dbReference type="InterPro" id="IPR029025">
    <property type="entry name" value="T3SS_substrate_exporter_C"/>
</dbReference>
<feature type="transmembrane region" description="Helical" evidence="13">
    <location>
        <begin position="35"/>
        <end position="56"/>
    </location>
</feature>
<evidence type="ECO:0000256" key="5">
    <source>
        <dbReference type="ARBA" id="ARBA00022475"/>
    </source>
</evidence>
<keyword evidence="4 13" id="KW-0813">Transport</keyword>
<keyword evidence="7 13" id="KW-1005">Bacterial flagellum biogenesis</keyword>
<accession>A0ABN6PS93</accession>
<dbReference type="PANTHER" id="PTHR30531">
    <property type="entry name" value="FLAGELLAR BIOSYNTHETIC PROTEIN FLHB"/>
    <property type="match status" value="1"/>
</dbReference>
<comment type="subcellular location">
    <subcellularLocation>
        <location evidence="1">Cell membrane</location>
        <topology evidence="1">Multi-pass membrane protein</topology>
    </subcellularLocation>
</comment>
<protein>
    <recommendedName>
        <fullName evidence="3 13">Flagellar biosynthetic protein FlhB</fullName>
    </recommendedName>
</protein>
<evidence type="ECO:0000256" key="3">
    <source>
        <dbReference type="ARBA" id="ARBA00021622"/>
    </source>
</evidence>
<dbReference type="PANTHER" id="PTHR30531:SF12">
    <property type="entry name" value="FLAGELLAR BIOSYNTHETIC PROTEIN FLHB"/>
    <property type="match status" value="1"/>
</dbReference>
<dbReference type="Pfam" id="PF01312">
    <property type="entry name" value="Bac_export_2"/>
    <property type="match status" value="1"/>
</dbReference>
<proteinExistence type="inferred from homology"/>
<keyword evidence="15" id="KW-0282">Flagellum</keyword>